<dbReference type="Gene3D" id="2.60.120.620">
    <property type="entry name" value="q2cbj1_9rhob like domain"/>
    <property type="match status" value="1"/>
</dbReference>
<organism evidence="12 13">
    <name type="scientific">Hemibagrus guttatus</name>
    <dbReference type="NCBI Taxonomy" id="175788"/>
    <lineage>
        <taxon>Eukaryota</taxon>
        <taxon>Metazoa</taxon>
        <taxon>Chordata</taxon>
        <taxon>Craniata</taxon>
        <taxon>Vertebrata</taxon>
        <taxon>Euteleostomi</taxon>
        <taxon>Actinopterygii</taxon>
        <taxon>Neopterygii</taxon>
        <taxon>Teleostei</taxon>
        <taxon>Ostariophysi</taxon>
        <taxon>Siluriformes</taxon>
        <taxon>Bagridae</taxon>
        <taxon>Hemibagrus</taxon>
    </lineage>
</organism>
<dbReference type="InterPro" id="IPR047655">
    <property type="entry name" value="Transpos_IS630-like"/>
</dbReference>
<keyword evidence="7" id="KW-0408">Iron</keyword>
<evidence type="ECO:0000256" key="9">
    <source>
        <dbReference type="ARBA" id="ARBA00039004"/>
    </source>
</evidence>
<evidence type="ECO:0000313" key="12">
    <source>
        <dbReference type="EMBL" id="KAK3538115.1"/>
    </source>
</evidence>
<dbReference type="InterPro" id="IPR005123">
    <property type="entry name" value="Oxoglu/Fe-dep_dioxygenase_dom"/>
</dbReference>
<evidence type="ECO:0000256" key="10">
    <source>
        <dbReference type="ARBA" id="ARBA00049134"/>
    </source>
</evidence>
<dbReference type="Gene3D" id="3.30.420.10">
    <property type="entry name" value="Ribonuclease H-like superfamily/Ribonuclease H"/>
    <property type="match status" value="1"/>
</dbReference>
<comment type="catalytic activity">
    <reaction evidence="10">
        <text>L-prolyl-[hypoxia-inducible factor alpha subunit] + 2-oxoglutarate + O2 = trans-4-hydroxy-L-prolyl-[hypoxia-inducible factor alpha subunit] + succinate + CO2</text>
        <dbReference type="Rhea" id="RHEA:48400"/>
        <dbReference type="Rhea" id="RHEA-COMP:12093"/>
        <dbReference type="Rhea" id="RHEA-COMP:12094"/>
        <dbReference type="ChEBI" id="CHEBI:15379"/>
        <dbReference type="ChEBI" id="CHEBI:16526"/>
        <dbReference type="ChEBI" id="CHEBI:16810"/>
        <dbReference type="ChEBI" id="CHEBI:30031"/>
        <dbReference type="ChEBI" id="CHEBI:50342"/>
        <dbReference type="ChEBI" id="CHEBI:61965"/>
        <dbReference type="EC" id="1.14.11.29"/>
    </reaction>
</comment>
<keyword evidence="6" id="KW-0560">Oxidoreductase</keyword>
<sequence length="586" mass="66697">MPFLQHLTDSQLEQLALDHIVPALLDRGFFYLDHFLGEAVGRMVLSQVKQIHRSGALSAGQLAGRGSGVCRSHIRGDKIAWRSGSERGSEAIGFLLKQTDKLISLCTGRLRKNAVRERSKAMVACYPGNGAGYVKHVDNPNADGRCVTCIYYLNKNWNAKEHGGVLRIFPEGKSYVADIEPLFDRLLLFWSDRRNPHEVQPSFATRYAITVWYFDSEERAEAKRRFRDSTAFLHLSRPKDPQKLDIMPRSKEIQKQMRKKVIEIYQSGKGYKAISKALGLPRTTVRAIIYKWRKHGTVENLPRSGRPTKITPRAQRQLIQEVTKDPTTTSKELQASLASVKVSVHDSTIRKRLGKNGLRGRVPRRKPLLSKKNIKARLSFARKHLDDPQDFWENTLWTDETKIELFGRSVSHYVWRKSKTAFQKKNVIPTVKYGGGSVMVCGCFAASGPGRLAVINGTMNSAVYQKILKENVRPSVCDLKLKQTWVLQQDNDPKHTSKSTSEWLKKNKMKTLEWPSQSPDLNPIEMLWHDLKKMVHARKPSNVAELQQFYKDEWAKIPPQRCNRLIASYGKRLIAVVAAKSGPTSY</sequence>
<dbReference type="GO" id="GO:0005737">
    <property type="term" value="C:cytoplasm"/>
    <property type="evidence" value="ECO:0007669"/>
    <property type="project" value="TreeGrafter"/>
</dbReference>
<dbReference type="SUPFAM" id="SSF46689">
    <property type="entry name" value="Homeodomain-like"/>
    <property type="match status" value="1"/>
</dbReference>
<dbReference type="Gene3D" id="1.10.10.10">
    <property type="entry name" value="Winged helix-like DNA-binding domain superfamily/Winged helix DNA-binding domain"/>
    <property type="match status" value="1"/>
</dbReference>
<dbReference type="Proteomes" id="UP001274896">
    <property type="component" value="Unassembled WGS sequence"/>
</dbReference>
<dbReference type="SMART" id="SM00702">
    <property type="entry name" value="P4Hc"/>
    <property type="match status" value="1"/>
</dbReference>
<feature type="domain" description="Fe2OG dioxygenase" evidence="11">
    <location>
        <begin position="117"/>
        <end position="215"/>
    </location>
</feature>
<dbReference type="GO" id="GO:0005634">
    <property type="term" value="C:nucleus"/>
    <property type="evidence" value="ECO:0007669"/>
    <property type="project" value="UniProtKB-SubCell"/>
</dbReference>
<dbReference type="GO" id="GO:0003677">
    <property type="term" value="F:DNA binding"/>
    <property type="evidence" value="ECO:0007669"/>
    <property type="project" value="InterPro"/>
</dbReference>
<dbReference type="InterPro" id="IPR038717">
    <property type="entry name" value="Tc1-like_DDE_dom"/>
</dbReference>
<keyword evidence="3" id="KW-0479">Metal-binding</keyword>
<protein>
    <recommendedName>
        <fullName evidence="9">hypoxia-inducible factor-proline dioxygenase</fullName>
        <ecNumber evidence="9">1.14.11.29</ecNumber>
    </recommendedName>
</protein>
<dbReference type="Pfam" id="PF13358">
    <property type="entry name" value="DDE_3"/>
    <property type="match status" value="1"/>
</dbReference>
<dbReference type="Pfam" id="PF13640">
    <property type="entry name" value="2OG-FeII_Oxy_3"/>
    <property type="match status" value="1"/>
</dbReference>
<dbReference type="FunFam" id="2.60.120.620:FF:000005">
    <property type="entry name" value="Egl nine homolog 1"/>
    <property type="match status" value="1"/>
</dbReference>
<evidence type="ECO:0000256" key="6">
    <source>
        <dbReference type="ARBA" id="ARBA00023002"/>
    </source>
</evidence>
<dbReference type="InterPro" id="IPR036388">
    <property type="entry name" value="WH-like_DNA-bd_sf"/>
</dbReference>
<dbReference type="PROSITE" id="PS51471">
    <property type="entry name" value="FE2OG_OXY"/>
    <property type="match status" value="1"/>
</dbReference>
<accession>A0AAE0R0J0</accession>
<comment type="cofactor">
    <cofactor evidence="1">
        <name>L-ascorbate</name>
        <dbReference type="ChEBI" id="CHEBI:38290"/>
    </cofactor>
</comment>
<dbReference type="InterPro" id="IPR006620">
    <property type="entry name" value="Pro_4_hyd_alph"/>
</dbReference>
<dbReference type="GO" id="GO:0006313">
    <property type="term" value="P:DNA transposition"/>
    <property type="evidence" value="ECO:0007669"/>
    <property type="project" value="InterPro"/>
</dbReference>
<evidence type="ECO:0000313" key="13">
    <source>
        <dbReference type="Proteomes" id="UP001274896"/>
    </source>
</evidence>
<dbReference type="GO" id="GO:0008198">
    <property type="term" value="F:ferrous iron binding"/>
    <property type="evidence" value="ECO:0007669"/>
    <property type="project" value="TreeGrafter"/>
</dbReference>
<evidence type="ECO:0000256" key="7">
    <source>
        <dbReference type="ARBA" id="ARBA00023004"/>
    </source>
</evidence>
<comment type="subcellular location">
    <subcellularLocation>
        <location evidence="2">Nucleus</location>
    </subcellularLocation>
</comment>
<evidence type="ECO:0000256" key="5">
    <source>
        <dbReference type="ARBA" id="ARBA00022964"/>
    </source>
</evidence>
<dbReference type="PANTHER" id="PTHR12907">
    <property type="entry name" value="EGL NINE HOMOLOG-RELATED"/>
    <property type="match status" value="1"/>
</dbReference>
<dbReference type="InterPro" id="IPR002492">
    <property type="entry name" value="Transposase_Tc1-like"/>
</dbReference>
<reference evidence="12" key="1">
    <citation type="submission" date="2023-06" db="EMBL/GenBank/DDBJ databases">
        <title>Male Hemibagrus guttatus genome.</title>
        <authorList>
            <person name="Bian C."/>
        </authorList>
    </citation>
    <scope>NUCLEOTIDE SEQUENCE</scope>
    <source>
        <strain evidence="12">Male_cb2023</strain>
        <tissue evidence="12">Muscle</tissue>
    </source>
</reference>
<comment type="caution">
    <text evidence="12">The sequence shown here is derived from an EMBL/GenBank/DDBJ whole genome shotgun (WGS) entry which is preliminary data.</text>
</comment>
<dbReference type="Pfam" id="PF25787">
    <property type="entry name" value="HTH_SB"/>
    <property type="match status" value="1"/>
</dbReference>
<keyword evidence="4" id="KW-0847">Vitamin C</keyword>
<evidence type="ECO:0000256" key="3">
    <source>
        <dbReference type="ARBA" id="ARBA00022723"/>
    </source>
</evidence>
<keyword evidence="5" id="KW-0223">Dioxygenase</keyword>
<dbReference type="EC" id="1.14.11.29" evidence="9"/>
<evidence type="ECO:0000256" key="2">
    <source>
        <dbReference type="ARBA" id="ARBA00004123"/>
    </source>
</evidence>
<dbReference type="InterPro" id="IPR036397">
    <property type="entry name" value="RNaseH_sf"/>
</dbReference>
<keyword evidence="8" id="KW-0539">Nucleus</keyword>
<dbReference type="PANTHER" id="PTHR12907:SF28">
    <property type="entry name" value="PROLYL HYDROXYLASE EGLN3"/>
    <property type="match status" value="1"/>
</dbReference>
<evidence type="ECO:0000256" key="8">
    <source>
        <dbReference type="ARBA" id="ARBA00023242"/>
    </source>
</evidence>
<dbReference type="GO" id="GO:0071456">
    <property type="term" value="P:cellular response to hypoxia"/>
    <property type="evidence" value="ECO:0007669"/>
    <property type="project" value="TreeGrafter"/>
</dbReference>
<dbReference type="GO" id="GO:0160082">
    <property type="term" value="F:hypoxia-inducible factor-proline dioxygenase activity"/>
    <property type="evidence" value="ECO:0007669"/>
    <property type="project" value="UniProtKB-EC"/>
</dbReference>
<name>A0AAE0R0J0_9TELE</name>
<dbReference type="GO" id="GO:0015074">
    <property type="term" value="P:DNA integration"/>
    <property type="evidence" value="ECO:0007669"/>
    <property type="project" value="InterPro"/>
</dbReference>
<dbReference type="InterPro" id="IPR057667">
    <property type="entry name" value="HTH_SB"/>
</dbReference>
<keyword evidence="13" id="KW-1185">Reference proteome</keyword>
<dbReference type="InterPro" id="IPR051559">
    <property type="entry name" value="HIF_prolyl_hydroxylases"/>
</dbReference>
<dbReference type="Pfam" id="PF01498">
    <property type="entry name" value="HTH_Tnp_Tc3_2"/>
    <property type="match status" value="1"/>
</dbReference>
<dbReference type="InterPro" id="IPR044862">
    <property type="entry name" value="Pro_4_hyd_alph_FE2OG_OXY"/>
</dbReference>
<proteinExistence type="predicted"/>
<dbReference type="GO" id="GO:0031418">
    <property type="term" value="F:L-ascorbic acid binding"/>
    <property type="evidence" value="ECO:0007669"/>
    <property type="project" value="UniProtKB-KW"/>
</dbReference>
<dbReference type="NCBIfam" id="NF033545">
    <property type="entry name" value="transpos_IS630"/>
    <property type="match status" value="1"/>
</dbReference>
<dbReference type="EMBL" id="JAUCMX010000008">
    <property type="protein sequence ID" value="KAK3538115.1"/>
    <property type="molecule type" value="Genomic_DNA"/>
</dbReference>
<dbReference type="InterPro" id="IPR009057">
    <property type="entry name" value="Homeodomain-like_sf"/>
</dbReference>
<gene>
    <name evidence="12" type="ORF">QTP70_030024</name>
</gene>
<dbReference type="AlphaFoldDB" id="A0AAE0R0J0"/>
<evidence type="ECO:0000259" key="11">
    <source>
        <dbReference type="PROSITE" id="PS51471"/>
    </source>
</evidence>
<evidence type="ECO:0000256" key="4">
    <source>
        <dbReference type="ARBA" id="ARBA00022896"/>
    </source>
</evidence>
<evidence type="ECO:0000256" key="1">
    <source>
        <dbReference type="ARBA" id="ARBA00001961"/>
    </source>
</evidence>